<dbReference type="STRING" id="128403.WA1_19490"/>
<organism evidence="4 5">
    <name type="scientific">Scytonema hofmannii PCC 7110</name>
    <dbReference type="NCBI Taxonomy" id="128403"/>
    <lineage>
        <taxon>Bacteria</taxon>
        <taxon>Bacillati</taxon>
        <taxon>Cyanobacteriota</taxon>
        <taxon>Cyanophyceae</taxon>
        <taxon>Nostocales</taxon>
        <taxon>Scytonemataceae</taxon>
        <taxon>Scytonema</taxon>
    </lineage>
</organism>
<evidence type="ECO:0000313" key="5">
    <source>
        <dbReference type="Proteomes" id="UP000076925"/>
    </source>
</evidence>
<keyword evidence="2" id="KW-1277">Toxin-antitoxin system</keyword>
<evidence type="ECO:0000313" key="4">
    <source>
        <dbReference type="EMBL" id="KYC42175.1"/>
    </source>
</evidence>
<comment type="similarity">
    <text evidence="1 3">Belongs to the RelE toxin family.</text>
</comment>
<reference evidence="4 5" key="1">
    <citation type="journal article" date="2013" name="Genome Biol. Evol.">
        <title>Genomes of Stigonematalean cyanobacteria (subsection V) and the evolution of oxygenic photosynthesis from prokaryotes to plastids.</title>
        <authorList>
            <person name="Dagan T."/>
            <person name="Roettger M."/>
            <person name="Stucken K."/>
            <person name="Landan G."/>
            <person name="Koch R."/>
            <person name="Major P."/>
            <person name="Gould S.B."/>
            <person name="Goremykin V.V."/>
            <person name="Rippka R."/>
            <person name="Tandeau de Marsac N."/>
            <person name="Gugger M."/>
            <person name="Lockhart P.J."/>
            <person name="Allen J.F."/>
            <person name="Brune I."/>
            <person name="Maus I."/>
            <person name="Puhler A."/>
            <person name="Martin W.F."/>
        </authorList>
    </citation>
    <scope>NUCLEOTIDE SEQUENCE [LARGE SCALE GENOMIC DNA]</scope>
    <source>
        <strain evidence="4 5">PCC 7110</strain>
    </source>
</reference>
<comment type="caution">
    <text evidence="4">The sequence shown here is derived from an EMBL/GenBank/DDBJ whole genome shotgun (WGS) entry which is preliminary data.</text>
</comment>
<dbReference type="PANTHER" id="PTHR33755">
    <property type="entry name" value="TOXIN PARE1-RELATED"/>
    <property type="match status" value="1"/>
</dbReference>
<evidence type="ECO:0000256" key="2">
    <source>
        <dbReference type="ARBA" id="ARBA00022649"/>
    </source>
</evidence>
<sequence>MSRYILTTPAKEDIKDIITYIARYNSGSARKFKDKIKQQCKLLASFPDMGQSCDHFEVGLRSFPLDNYLIFYRSISNGVEIVRVLSGYRDLETLFSVDGD</sequence>
<dbReference type="EMBL" id="ANNX02000020">
    <property type="protein sequence ID" value="KYC42175.1"/>
    <property type="molecule type" value="Genomic_DNA"/>
</dbReference>
<gene>
    <name evidence="4" type="ORF">WA1_19490</name>
</gene>
<dbReference type="InterPro" id="IPR028344">
    <property type="entry name" value="ParE1/4"/>
</dbReference>
<protein>
    <recommendedName>
        <fullName evidence="3">Toxin</fullName>
    </recommendedName>
</protein>
<dbReference type="Proteomes" id="UP000076925">
    <property type="component" value="Unassembled WGS sequence"/>
</dbReference>
<dbReference type="PANTHER" id="PTHR33755:SF6">
    <property type="entry name" value="PLASMID STABILIZATION SYSTEM PROTEIN"/>
    <property type="match status" value="1"/>
</dbReference>
<dbReference type="OrthoDB" id="9798046at2"/>
<dbReference type="RefSeq" id="WP_017741889.1">
    <property type="nucleotide sequence ID" value="NZ_KQ976354.1"/>
</dbReference>
<dbReference type="InterPro" id="IPR007712">
    <property type="entry name" value="RelE/ParE_toxin"/>
</dbReference>
<accession>A0A139XBX1</accession>
<proteinExistence type="inferred from homology"/>
<evidence type="ECO:0000256" key="1">
    <source>
        <dbReference type="ARBA" id="ARBA00006226"/>
    </source>
</evidence>
<keyword evidence="5" id="KW-1185">Reference proteome</keyword>
<dbReference type="Pfam" id="PF05016">
    <property type="entry name" value="ParE_toxin"/>
    <property type="match status" value="1"/>
</dbReference>
<dbReference type="PIRSF" id="PIRSF029218">
    <property type="entry name" value="ParE"/>
    <property type="match status" value="1"/>
</dbReference>
<dbReference type="InterPro" id="IPR051803">
    <property type="entry name" value="TA_system_RelE-like_toxin"/>
</dbReference>
<dbReference type="AlphaFoldDB" id="A0A139XBX1"/>
<name>A0A139XBX1_9CYAN</name>
<dbReference type="Gene3D" id="3.30.2310.20">
    <property type="entry name" value="RelE-like"/>
    <property type="match status" value="1"/>
</dbReference>
<evidence type="ECO:0000256" key="3">
    <source>
        <dbReference type="PIRNR" id="PIRNR029218"/>
    </source>
</evidence>
<dbReference type="InterPro" id="IPR035093">
    <property type="entry name" value="RelE/ParE_toxin_dom_sf"/>
</dbReference>